<comment type="caution">
    <text evidence="1">The sequence shown here is derived from an EMBL/GenBank/DDBJ whole genome shotgun (WGS) entry which is preliminary data.</text>
</comment>
<evidence type="ECO:0000313" key="2">
    <source>
        <dbReference type="Proteomes" id="UP001172386"/>
    </source>
</evidence>
<evidence type="ECO:0000313" key="1">
    <source>
        <dbReference type="EMBL" id="KAJ9654343.1"/>
    </source>
</evidence>
<gene>
    <name evidence="1" type="ORF">H2198_006574</name>
</gene>
<accession>A0ACC3A2F6</accession>
<feature type="non-terminal residue" evidence="1">
    <location>
        <position position="1"/>
    </location>
</feature>
<sequence length="395" mass="44231">LEQLSKQTIETELPFMEYAISSFFAHAESAQRYGIPQLACLNLLRTVDYRLNRYWISFRNVFEKFIVRRYDERVTTLYAVVDQKLPHLTRILADEHAMINSNCGRHGNALKAACHGGSEEIVQCLLNHGADVNAIGGEHKHALLTATAAKQFHIVLLLLSLDIPWEINLLNKVFCKSTEQKSVQRLLEMGVDVNCVGNRLGGTALHAAASRGDADIVSLLLKEGANINLKDIFSETALYKAVQVRKIEVIKILWAQGADTNAKNAYSHSPLAMAVVNANHEAKKQLLGTPSISFKAPMHDQLRLVKLLLEFGANPDDLRHYPVVFLFIAAIYLRHFELCKIFINAGVKLPDDSCYGRLFPEEFCKGLEDLIDFLASSDGSHHIKKLRSLQSRLST</sequence>
<reference evidence="1" key="1">
    <citation type="submission" date="2022-10" db="EMBL/GenBank/DDBJ databases">
        <title>Culturing micro-colonial fungi from biological soil crusts in the Mojave desert and describing Neophaeococcomyces mojavensis, and introducing the new genera and species Taxawa tesnikishii.</title>
        <authorList>
            <person name="Kurbessoian T."/>
            <person name="Stajich J.E."/>
        </authorList>
    </citation>
    <scope>NUCLEOTIDE SEQUENCE</scope>
    <source>
        <strain evidence="1">JES_112</strain>
    </source>
</reference>
<dbReference type="Proteomes" id="UP001172386">
    <property type="component" value="Unassembled WGS sequence"/>
</dbReference>
<name>A0ACC3A2F6_9EURO</name>
<keyword evidence="2" id="KW-1185">Reference proteome</keyword>
<organism evidence="1 2">
    <name type="scientific">Neophaeococcomyces mojaviensis</name>
    <dbReference type="NCBI Taxonomy" id="3383035"/>
    <lineage>
        <taxon>Eukaryota</taxon>
        <taxon>Fungi</taxon>
        <taxon>Dikarya</taxon>
        <taxon>Ascomycota</taxon>
        <taxon>Pezizomycotina</taxon>
        <taxon>Eurotiomycetes</taxon>
        <taxon>Chaetothyriomycetidae</taxon>
        <taxon>Chaetothyriales</taxon>
        <taxon>Chaetothyriales incertae sedis</taxon>
        <taxon>Neophaeococcomyces</taxon>
    </lineage>
</organism>
<protein>
    <submittedName>
        <fullName evidence="1">Uncharacterized protein</fullName>
    </submittedName>
</protein>
<dbReference type="EMBL" id="JAPDRQ010000123">
    <property type="protein sequence ID" value="KAJ9654343.1"/>
    <property type="molecule type" value="Genomic_DNA"/>
</dbReference>
<proteinExistence type="predicted"/>